<comment type="caution">
    <text evidence="5">The sequence shown here is derived from an EMBL/GenBank/DDBJ whole genome shotgun (WGS) entry which is preliminary data.</text>
</comment>
<dbReference type="GO" id="GO:0003677">
    <property type="term" value="F:DNA binding"/>
    <property type="evidence" value="ECO:0007669"/>
    <property type="project" value="UniProtKB-UniRule"/>
</dbReference>
<evidence type="ECO:0000256" key="2">
    <source>
        <dbReference type="PROSITE-ProRule" id="PRU00335"/>
    </source>
</evidence>
<dbReference type="Gene3D" id="1.10.357.10">
    <property type="entry name" value="Tetracycline Repressor, domain 2"/>
    <property type="match status" value="1"/>
</dbReference>
<feature type="DNA-binding region" description="H-T-H motif" evidence="2">
    <location>
        <begin position="41"/>
        <end position="60"/>
    </location>
</feature>
<dbReference type="Pfam" id="PF00440">
    <property type="entry name" value="TetR_N"/>
    <property type="match status" value="1"/>
</dbReference>
<reference evidence="5 6" key="1">
    <citation type="submission" date="2019-06" db="EMBL/GenBank/DDBJ databases">
        <title>Draft genome of C. phoceense Strain 272.</title>
        <authorList>
            <person name="Pacheco L.G.C."/>
            <person name="Barberis C.M."/>
            <person name="Almuzara M.N."/>
            <person name="Traglia G.M."/>
            <person name="Santos C.S."/>
            <person name="Rocha D.J.P.G."/>
            <person name="Aguiar E.R.G.R."/>
            <person name="Vay C.A."/>
        </authorList>
    </citation>
    <scope>NUCLEOTIDE SEQUENCE [LARGE SCALE GENOMIC DNA]</scope>
    <source>
        <strain evidence="5 6">272</strain>
    </source>
</reference>
<name>A0A540R6Z6_9CORY</name>
<dbReference type="InterPro" id="IPR050109">
    <property type="entry name" value="HTH-type_TetR-like_transc_reg"/>
</dbReference>
<dbReference type="Pfam" id="PF17938">
    <property type="entry name" value="TetR_C_29"/>
    <property type="match status" value="1"/>
</dbReference>
<dbReference type="SUPFAM" id="SSF48498">
    <property type="entry name" value="Tetracyclin repressor-like, C-terminal domain"/>
    <property type="match status" value="1"/>
</dbReference>
<organism evidence="5 6">
    <name type="scientific">Corynebacterium phoceense</name>
    <dbReference type="NCBI Taxonomy" id="1686286"/>
    <lineage>
        <taxon>Bacteria</taxon>
        <taxon>Bacillati</taxon>
        <taxon>Actinomycetota</taxon>
        <taxon>Actinomycetes</taxon>
        <taxon>Mycobacteriales</taxon>
        <taxon>Corynebacteriaceae</taxon>
        <taxon>Corynebacterium</taxon>
    </lineage>
</organism>
<dbReference type="STRING" id="1686286.GCA_900092335_02519"/>
<feature type="region of interest" description="Disordered" evidence="3">
    <location>
        <begin position="230"/>
        <end position="250"/>
    </location>
</feature>
<keyword evidence="1 2" id="KW-0238">DNA-binding</keyword>
<protein>
    <submittedName>
        <fullName evidence="5">TetR/AcrR family transcriptional regulator</fullName>
    </submittedName>
</protein>
<dbReference type="InterPro" id="IPR041474">
    <property type="entry name" value="NicS_C"/>
</dbReference>
<sequence>MATDDNATTETTGTTAAEVAVERVVEIATEQFSRKGFAETKLDTISRASGMSKRMIHYHFGDKQGLYQKALAHAAELLAPNVALMEPHSAVPVEGVRKLVDTIFDQYVAHPEAVRLLTQESVIQSLETTQNAAVTDLSELSLHLDKLLMKGQDAGAFRPGISANDVFVLIASLAMYRTTNKDMMINLLGLDMTNETNTEGMRRMVIDAILAFLTANIPDTGQESYLTAKVEDDESEVPSDVYDSGAGIYD</sequence>
<proteinExistence type="predicted"/>
<evidence type="ECO:0000313" key="5">
    <source>
        <dbReference type="EMBL" id="TQE43521.1"/>
    </source>
</evidence>
<dbReference type="InterPro" id="IPR009057">
    <property type="entry name" value="Homeodomain-like_sf"/>
</dbReference>
<dbReference type="RefSeq" id="WP_066490503.1">
    <property type="nucleotide sequence ID" value="NZ_JADPQA010000006.1"/>
</dbReference>
<dbReference type="PROSITE" id="PS50977">
    <property type="entry name" value="HTH_TETR_2"/>
    <property type="match status" value="1"/>
</dbReference>
<dbReference type="GeneID" id="79853649"/>
<dbReference type="PANTHER" id="PTHR30328:SF54">
    <property type="entry name" value="HTH-TYPE TRANSCRIPTIONAL REPRESSOR SCO4008"/>
    <property type="match status" value="1"/>
</dbReference>
<dbReference type="AlphaFoldDB" id="A0A540R6Z6"/>
<evidence type="ECO:0000259" key="4">
    <source>
        <dbReference type="PROSITE" id="PS50977"/>
    </source>
</evidence>
<gene>
    <name evidence="5" type="ORF">EJK80_07075</name>
</gene>
<dbReference type="EMBL" id="VHIR01000008">
    <property type="protein sequence ID" value="TQE43521.1"/>
    <property type="molecule type" value="Genomic_DNA"/>
</dbReference>
<keyword evidence="6" id="KW-1185">Reference proteome</keyword>
<evidence type="ECO:0000313" key="6">
    <source>
        <dbReference type="Proteomes" id="UP000318080"/>
    </source>
</evidence>
<evidence type="ECO:0000256" key="1">
    <source>
        <dbReference type="ARBA" id="ARBA00023125"/>
    </source>
</evidence>
<dbReference type="PRINTS" id="PR00455">
    <property type="entry name" value="HTHTETR"/>
</dbReference>
<dbReference type="InterPro" id="IPR036271">
    <property type="entry name" value="Tet_transcr_reg_TetR-rel_C_sf"/>
</dbReference>
<feature type="domain" description="HTH tetR-type" evidence="4">
    <location>
        <begin position="18"/>
        <end position="78"/>
    </location>
</feature>
<dbReference type="InterPro" id="IPR001647">
    <property type="entry name" value="HTH_TetR"/>
</dbReference>
<dbReference type="PANTHER" id="PTHR30328">
    <property type="entry name" value="TRANSCRIPTIONAL REPRESSOR"/>
    <property type="match status" value="1"/>
</dbReference>
<accession>A0A540R6Z6</accession>
<dbReference type="GO" id="GO:0006355">
    <property type="term" value="P:regulation of DNA-templated transcription"/>
    <property type="evidence" value="ECO:0007669"/>
    <property type="project" value="UniProtKB-ARBA"/>
</dbReference>
<dbReference type="Proteomes" id="UP000318080">
    <property type="component" value="Unassembled WGS sequence"/>
</dbReference>
<dbReference type="SUPFAM" id="SSF46689">
    <property type="entry name" value="Homeodomain-like"/>
    <property type="match status" value="1"/>
</dbReference>
<evidence type="ECO:0000256" key="3">
    <source>
        <dbReference type="SAM" id="MobiDB-lite"/>
    </source>
</evidence>